<dbReference type="InterPro" id="IPR025201">
    <property type="entry name" value="KdpD_TM"/>
</dbReference>
<keyword evidence="14 17" id="KW-0472">Membrane</keyword>
<dbReference type="SUPFAM" id="SSF47384">
    <property type="entry name" value="Homodimeric domain of signal transducing histidine kinase"/>
    <property type="match status" value="1"/>
</dbReference>
<dbReference type="InterPro" id="IPR036097">
    <property type="entry name" value="HisK_dim/P_sf"/>
</dbReference>
<dbReference type="SUPFAM" id="SSF55781">
    <property type="entry name" value="GAF domain-like"/>
    <property type="match status" value="3"/>
</dbReference>
<dbReference type="CDD" id="cd16922">
    <property type="entry name" value="HATPase_EvgS-ArcB-TorS-like"/>
    <property type="match status" value="1"/>
</dbReference>
<evidence type="ECO:0000256" key="17">
    <source>
        <dbReference type="SAM" id="Phobius"/>
    </source>
</evidence>
<dbReference type="PROSITE" id="PS50110">
    <property type="entry name" value="RESPONSE_REGULATORY"/>
    <property type="match status" value="1"/>
</dbReference>
<dbReference type="GO" id="GO:0005886">
    <property type="term" value="C:plasma membrane"/>
    <property type="evidence" value="ECO:0007669"/>
    <property type="project" value="UniProtKB-SubCell"/>
</dbReference>
<dbReference type="CDD" id="cd00082">
    <property type="entry name" value="HisKA"/>
    <property type="match status" value="1"/>
</dbReference>
<dbReference type="PROSITE" id="PS50109">
    <property type="entry name" value="HIS_KIN"/>
    <property type="match status" value="1"/>
</dbReference>
<keyword evidence="7" id="KW-0808">Transferase</keyword>
<dbReference type="Gene3D" id="1.10.287.130">
    <property type="match status" value="1"/>
</dbReference>
<dbReference type="SMART" id="SM00065">
    <property type="entry name" value="GAF"/>
    <property type="match status" value="3"/>
</dbReference>
<keyword evidence="11" id="KW-0067">ATP-binding</keyword>
<dbReference type="KEGG" id="ned:HUN01_31900"/>
<dbReference type="NCBIfam" id="TIGR00229">
    <property type="entry name" value="sensory_box"/>
    <property type="match status" value="4"/>
</dbReference>
<feature type="domain" description="Histidine kinase" evidence="18">
    <location>
        <begin position="1317"/>
        <end position="1535"/>
    </location>
</feature>
<feature type="transmembrane region" description="Helical" evidence="17">
    <location>
        <begin position="9"/>
        <end position="29"/>
    </location>
</feature>
<keyword evidence="6 15" id="KW-0597">Phosphoprotein</keyword>
<dbReference type="CDD" id="cd17580">
    <property type="entry name" value="REC_2_DhkD-like"/>
    <property type="match status" value="1"/>
</dbReference>
<keyword evidence="12 17" id="KW-1133">Transmembrane helix</keyword>
<dbReference type="InterPro" id="IPR003594">
    <property type="entry name" value="HATPase_dom"/>
</dbReference>
<evidence type="ECO:0000256" key="1">
    <source>
        <dbReference type="ARBA" id="ARBA00000085"/>
    </source>
</evidence>
<evidence type="ECO:0000256" key="16">
    <source>
        <dbReference type="SAM" id="Coils"/>
    </source>
</evidence>
<evidence type="ECO:0000256" key="5">
    <source>
        <dbReference type="ARBA" id="ARBA00022475"/>
    </source>
</evidence>
<dbReference type="CDD" id="cd00130">
    <property type="entry name" value="PAS"/>
    <property type="match status" value="3"/>
</dbReference>
<dbReference type="InterPro" id="IPR011006">
    <property type="entry name" value="CheY-like_superfamily"/>
</dbReference>
<dbReference type="SUPFAM" id="SSF55785">
    <property type="entry name" value="PYP-like sensor domain (PAS domain)"/>
    <property type="match status" value="5"/>
</dbReference>
<name>A0A7D7QRQ6_9NOSO</name>
<evidence type="ECO:0000259" key="21">
    <source>
        <dbReference type="PROSITE" id="PS50113"/>
    </source>
</evidence>
<evidence type="ECO:0000256" key="11">
    <source>
        <dbReference type="ARBA" id="ARBA00022840"/>
    </source>
</evidence>
<evidence type="ECO:0000256" key="12">
    <source>
        <dbReference type="ARBA" id="ARBA00022989"/>
    </source>
</evidence>
<feature type="domain" description="PAS" evidence="20">
    <location>
        <begin position="388"/>
        <end position="460"/>
    </location>
</feature>
<evidence type="ECO:0000259" key="18">
    <source>
        <dbReference type="PROSITE" id="PS50109"/>
    </source>
</evidence>
<dbReference type="InterPro" id="IPR003661">
    <property type="entry name" value="HisK_dim/P_dom"/>
</dbReference>
<evidence type="ECO:0000313" key="23">
    <source>
        <dbReference type="Proteomes" id="UP000514713"/>
    </source>
</evidence>
<evidence type="ECO:0000256" key="8">
    <source>
        <dbReference type="ARBA" id="ARBA00022692"/>
    </source>
</evidence>
<keyword evidence="5" id="KW-1003">Cell membrane</keyword>
<dbReference type="GO" id="GO:0000155">
    <property type="term" value="F:phosphorelay sensor kinase activity"/>
    <property type="evidence" value="ECO:0007669"/>
    <property type="project" value="InterPro"/>
</dbReference>
<sequence>MPHIHSSQLLRYGITVLIVAIALVLMLMLDPWLSMSGTPFLLFFSAVTVSAWYGGLKSGLLATSLSALLSNYFFLPPVFELSFDLSNSVRIGLFALQGLLFSIICESLKTAKKQADGNLQKLRVSEERFRLALSSSDILVFQQDRDLRYQWIHNPQGLETAEKMLGKSDYELFSALVAEQLRVIKLKVIETGVATREEVYLTTCGKYRCYDLLVEPLRDAGNNIQGITCAGVNITERKQAEIEKARLHQELQQAVQQKEESLALLNAWLASSPVALAFLDMELRYIHANEALAAINGIPQSQHIGRTLREVLPEWAAQIEPVFEQVMESRQPLLNQEVSGETCPPGIYRYSLVSYHPVCLPDGQLLGVGVTGIDITQLKQTEQALRESEAKFRSVVESNMIGIGFWNRDGRITDANDAFLNMVGYSREELVSGKLNWQNLTPTEYLPLDKQALNQFQDSSFCTPYQKEYIRKDGSRFPILAGGSHFEGTVERGAFFILDITERKQAEERLRYIAQISNLLSTSLDYEKTLEQIAKISVPQLADWCSVDILNDDGSIRRLPIAHADPSKAELARKLQEYATDYKGVSAITRVMQTGQSELISEISDSLLVASTQNQEHLELVRQLGIKSVMIVPLITQGQVLGTITFVTAESNRRYDRSDLTLATDITHRAALAVENARLYGDIHQALIHYAESLSLLDALLGAAPVAVCFLDRELRYIRINQVFADINGLTVEEHLGRKFGEVLPAMATELEQQLQRVLDTGEPLLNIEISGETRKQPERYGYWLGNYYPVNNAMGETVGIGIILADVTSAKETEVALRESEERFRTIFNQAAVGISLVALDGQFLQINSALCEITGYSHEELIQMNFEEITHPDDLEVDWENARRVLAKEISGYSLEKRYIRKDGSIVWVNLTSSAVWNANGQPKYALGIIEDISERKRVEATQQFLVEASTLLAASLDYEIALESVANLAVPTLADWCIVDVFQEDWSSKQIAIAIADPTKLKILDEIRRRYRPKTRAKQLVRQLKLGISAFYSELSDSNLVQMAEDEEHLQLLQSLGIRSLMVIPVRSRGQLFGAISFFTAESGRYYQQTDLALAEDIARRAATAIDNARLYQETQQAKQAAERSVNRTVLLQRITAALSEALTPQQVADVVVNQGIAALEATAGSVVLLTEGGKELKVVQAIGYPQSLMDAWANFPIAAPNQIAETVRTRAPIFLENLAALIAKYPHLTGAVTLTGNNAWATIPLIAEGKIIGALGLSFATVQIFNEEDRGFMLTLGQQCAQAIARAQLYEAEKTARAQAETANRIKDEFLAVLSHELRTPLNPILGWAKLLRTRKFDEPTKIRALETIERNAKLQTQLIGDLLDVSRILQGKVRLNLYAVNLKAAIAAALETVRLAAEAKSIQIQTVLSDDIGKVLGDGDRLQQVMWNLLSNAVKFTPTEGLVEVRLEQVGLDAQIQVIDTGKGINPEFLPYVFDYFRQADAKTTRVFGGLGLGLAIVRHLVELHGGTVQAESLGEGQGATFTVRLPLLKNSELRVSSDEASQTELSTDDTLLAGVQILLVDDQADVREFFSFALEQYGATVTAVESATEALEILVQSKPDILLSDIGMPLMDGYMLLGEVRKLPPEQGGEIPAIALTAYAGEINYNQAMAAGFQKHLPKPVDPVDLAAAIVNLIGHNQP</sequence>
<keyword evidence="8 17" id="KW-0812">Transmembrane</keyword>
<dbReference type="InterPro" id="IPR036890">
    <property type="entry name" value="HATPase_C_sf"/>
</dbReference>
<dbReference type="SMART" id="SM00387">
    <property type="entry name" value="HATPase_c"/>
    <property type="match status" value="1"/>
</dbReference>
<evidence type="ECO:0000313" key="22">
    <source>
        <dbReference type="EMBL" id="QMS91980.1"/>
    </source>
</evidence>
<feature type="domain" description="PAS" evidence="20">
    <location>
        <begin position="261"/>
        <end position="330"/>
    </location>
</feature>
<dbReference type="EMBL" id="CP054698">
    <property type="protein sequence ID" value="QMS91980.1"/>
    <property type="molecule type" value="Genomic_DNA"/>
</dbReference>
<dbReference type="Pfam" id="PF00512">
    <property type="entry name" value="HisKA"/>
    <property type="match status" value="1"/>
</dbReference>
<keyword evidence="10" id="KW-0418">Kinase</keyword>
<dbReference type="InterPro" id="IPR029016">
    <property type="entry name" value="GAF-like_dom_sf"/>
</dbReference>
<comment type="subcellular location">
    <subcellularLocation>
        <location evidence="3">Cell membrane</location>
    </subcellularLocation>
    <subcellularLocation>
        <location evidence="2">Membrane</location>
        <topology evidence="2">Multi-pass membrane protein</topology>
    </subcellularLocation>
</comment>
<evidence type="ECO:0000256" key="15">
    <source>
        <dbReference type="PROSITE-ProRule" id="PRU00169"/>
    </source>
</evidence>
<dbReference type="Gene3D" id="3.30.450.20">
    <property type="entry name" value="PAS domain"/>
    <property type="match status" value="5"/>
</dbReference>
<dbReference type="Gene3D" id="3.40.50.2300">
    <property type="match status" value="1"/>
</dbReference>
<proteinExistence type="predicted"/>
<dbReference type="FunFam" id="3.30.565.10:FF:000023">
    <property type="entry name" value="PAS domain-containing sensor histidine kinase"/>
    <property type="match status" value="1"/>
</dbReference>
<dbReference type="SMART" id="SM00086">
    <property type="entry name" value="PAC"/>
    <property type="match status" value="3"/>
</dbReference>
<protein>
    <recommendedName>
        <fullName evidence="4">histidine kinase</fullName>
        <ecNumber evidence="4">2.7.13.3</ecNumber>
    </recommendedName>
</protein>
<dbReference type="Gene3D" id="3.30.565.10">
    <property type="entry name" value="Histidine kinase-like ATPase, C-terminal domain"/>
    <property type="match status" value="1"/>
</dbReference>
<evidence type="ECO:0000259" key="20">
    <source>
        <dbReference type="PROSITE" id="PS50112"/>
    </source>
</evidence>
<dbReference type="InterPro" id="IPR035965">
    <property type="entry name" value="PAS-like_dom_sf"/>
</dbReference>
<evidence type="ECO:0000256" key="10">
    <source>
        <dbReference type="ARBA" id="ARBA00022777"/>
    </source>
</evidence>
<keyword evidence="16" id="KW-0175">Coiled coil</keyword>
<dbReference type="FunFam" id="3.30.450.40:FF:000035">
    <property type="entry name" value="PAS sensor protein"/>
    <property type="match status" value="1"/>
</dbReference>
<feature type="modified residue" description="4-aspartylphosphate" evidence="15">
    <location>
        <position position="1611"/>
    </location>
</feature>
<keyword evidence="9" id="KW-0547">Nucleotide-binding</keyword>
<dbReference type="Gene3D" id="3.30.450.40">
    <property type="match status" value="3"/>
</dbReference>
<dbReference type="InterPro" id="IPR001610">
    <property type="entry name" value="PAC"/>
</dbReference>
<evidence type="ECO:0000256" key="6">
    <source>
        <dbReference type="ARBA" id="ARBA00022553"/>
    </source>
</evidence>
<dbReference type="InterPro" id="IPR038318">
    <property type="entry name" value="KdpD_sf"/>
</dbReference>
<dbReference type="SMART" id="SM00448">
    <property type="entry name" value="REC"/>
    <property type="match status" value="1"/>
</dbReference>
<dbReference type="InterPro" id="IPR004358">
    <property type="entry name" value="Sig_transdc_His_kin-like_C"/>
</dbReference>
<keyword evidence="23" id="KW-1185">Reference proteome</keyword>
<dbReference type="InterPro" id="IPR013656">
    <property type="entry name" value="PAS_4"/>
</dbReference>
<evidence type="ECO:0000256" key="9">
    <source>
        <dbReference type="ARBA" id="ARBA00022741"/>
    </source>
</evidence>
<evidence type="ECO:0000256" key="13">
    <source>
        <dbReference type="ARBA" id="ARBA00023012"/>
    </source>
</evidence>
<evidence type="ECO:0000256" key="3">
    <source>
        <dbReference type="ARBA" id="ARBA00004236"/>
    </source>
</evidence>
<dbReference type="EC" id="2.7.13.3" evidence="4"/>
<dbReference type="Pfam" id="PF01590">
    <property type="entry name" value="GAF"/>
    <property type="match status" value="2"/>
</dbReference>
<dbReference type="PRINTS" id="PR00344">
    <property type="entry name" value="BCTRLSENSOR"/>
</dbReference>
<dbReference type="SUPFAM" id="SSF55874">
    <property type="entry name" value="ATPase domain of HSP90 chaperone/DNA topoisomerase II/histidine kinase"/>
    <property type="match status" value="1"/>
</dbReference>
<dbReference type="RefSeq" id="WP_181929522.1">
    <property type="nucleotide sequence ID" value="NZ_CP054698.1"/>
</dbReference>
<feature type="domain" description="PAC" evidence="21">
    <location>
        <begin position="334"/>
        <end position="387"/>
    </location>
</feature>
<dbReference type="Pfam" id="PF13426">
    <property type="entry name" value="PAS_9"/>
    <property type="match status" value="1"/>
</dbReference>
<evidence type="ECO:0000256" key="14">
    <source>
        <dbReference type="ARBA" id="ARBA00023136"/>
    </source>
</evidence>
<reference evidence="23" key="1">
    <citation type="submission" date="2020-06" db="EMBL/GenBank/DDBJ databases">
        <title>Nostoc edaphicum CCNP1411 genome.</title>
        <authorList>
            <person name="Fidor A."/>
            <person name="Grabski M."/>
            <person name="Gawor J."/>
            <person name="Gromadka R."/>
            <person name="Wegrzyn G."/>
            <person name="Mazur-Marzec H."/>
        </authorList>
    </citation>
    <scope>NUCLEOTIDE SEQUENCE [LARGE SCALE GENOMIC DNA]</scope>
    <source>
        <strain evidence="23">CCNP1411</strain>
    </source>
</reference>
<feature type="domain" description="PAC" evidence="21">
    <location>
        <begin position="895"/>
        <end position="947"/>
    </location>
</feature>
<dbReference type="InterPro" id="IPR003018">
    <property type="entry name" value="GAF"/>
</dbReference>
<keyword evidence="13" id="KW-0902">Two-component regulatory system</keyword>
<dbReference type="PROSITE" id="PS50113">
    <property type="entry name" value="PAC"/>
    <property type="match status" value="2"/>
</dbReference>
<feature type="coiled-coil region" evidence="16">
    <location>
        <begin position="237"/>
        <end position="264"/>
    </location>
</feature>
<dbReference type="Pfam" id="PF08447">
    <property type="entry name" value="PAS_3"/>
    <property type="match status" value="1"/>
</dbReference>
<dbReference type="SUPFAM" id="SSF52172">
    <property type="entry name" value="CheY-like"/>
    <property type="match status" value="1"/>
</dbReference>
<dbReference type="SMART" id="SM00091">
    <property type="entry name" value="PAS"/>
    <property type="match status" value="5"/>
</dbReference>
<accession>A0A7D7QRQ6</accession>
<dbReference type="Pfam" id="PF08448">
    <property type="entry name" value="PAS_4"/>
    <property type="match status" value="3"/>
</dbReference>
<dbReference type="GO" id="GO:0005524">
    <property type="term" value="F:ATP binding"/>
    <property type="evidence" value="ECO:0007669"/>
    <property type="project" value="UniProtKB-KW"/>
</dbReference>
<comment type="catalytic activity">
    <reaction evidence="1">
        <text>ATP + protein L-histidine = ADP + protein N-phospho-L-histidine.</text>
        <dbReference type="EC" id="2.7.13.3"/>
    </reaction>
</comment>
<evidence type="ECO:0000256" key="4">
    <source>
        <dbReference type="ARBA" id="ARBA00012438"/>
    </source>
</evidence>
<feature type="domain" description="PAS" evidence="20">
    <location>
        <begin position="693"/>
        <end position="762"/>
    </location>
</feature>
<dbReference type="InterPro" id="IPR000700">
    <property type="entry name" value="PAS-assoc_C"/>
</dbReference>
<dbReference type="PANTHER" id="PTHR43547:SF2">
    <property type="entry name" value="HYBRID SIGNAL TRANSDUCTION HISTIDINE KINASE C"/>
    <property type="match status" value="1"/>
</dbReference>
<feature type="domain" description="PAS" evidence="20">
    <location>
        <begin position="821"/>
        <end position="891"/>
    </location>
</feature>
<dbReference type="Pfam" id="PF13493">
    <property type="entry name" value="DUF4118"/>
    <property type="match status" value="1"/>
</dbReference>
<dbReference type="PANTHER" id="PTHR43547">
    <property type="entry name" value="TWO-COMPONENT HISTIDINE KINASE"/>
    <property type="match status" value="1"/>
</dbReference>
<gene>
    <name evidence="22" type="ORF">HUN01_31900</name>
</gene>
<organism evidence="22 23">
    <name type="scientific">Nostoc edaphicum CCNP1411</name>
    <dbReference type="NCBI Taxonomy" id="1472755"/>
    <lineage>
        <taxon>Bacteria</taxon>
        <taxon>Bacillati</taxon>
        <taxon>Cyanobacteriota</taxon>
        <taxon>Cyanophyceae</taxon>
        <taxon>Nostocales</taxon>
        <taxon>Nostocaceae</taxon>
        <taxon>Nostoc</taxon>
    </lineage>
</organism>
<dbReference type="PROSITE" id="PS50112">
    <property type="entry name" value="PAS"/>
    <property type="match status" value="4"/>
</dbReference>
<dbReference type="Pfam" id="PF02518">
    <property type="entry name" value="HATPase_c"/>
    <property type="match status" value="1"/>
</dbReference>
<dbReference type="Pfam" id="PF13185">
    <property type="entry name" value="GAF_2"/>
    <property type="match status" value="1"/>
</dbReference>
<dbReference type="InterPro" id="IPR013655">
    <property type="entry name" value="PAS_fold_3"/>
</dbReference>
<evidence type="ECO:0000256" key="2">
    <source>
        <dbReference type="ARBA" id="ARBA00004141"/>
    </source>
</evidence>
<feature type="domain" description="Response regulatory" evidence="19">
    <location>
        <begin position="1562"/>
        <end position="1680"/>
    </location>
</feature>
<dbReference type="Gene3D" id="1.20.120.620">
    <property type="entry name" value="Backbone structure of the membrane domain of e. Coli histidine kinase receptor kdpd"/>
    <property type="match status" value="1"/>
</dbReference>
<dbReference type="Pfam" id="PF00072">
    <property type="entry name" value="Response_reg"/>
    <property type="match status" value="1"/>
</dbReference>
<dbReference type="Proteomes" id="UP000514713">
    <property type="component" value="Chromosome"/>
</dbReference>
<evidence type="ECO:0000259" key="19">
    <source>
        <dbReference type="PROSITE" id="PS50110"/>
    </source>
</evidence>
<dbReference type="InterPro" id="IPR001789">
    <property type="entry name" value="Sig_transdc_resp-reg_receiver"/>
</dbReference>
<dbReference type="SMART" id="SM00388">
    <property type="entry name" value="HisKA"/>
    <property type="match status" value="1"/>
</dbReference>
<dbReference type="InterPro" id="IPR005467">
    <property type="entry name" value="His_kinase_dom"/>
</dbReference>
<dbReference type="InterPro" id="IPR000014">
    <property type="entry name" value="PAS"/>
</dbReference>
<evidence type="ECO:0000256" key="7">
    <source>
        <dbReference type="ARBA" id="ARBA00022679"/>
    </source>
</evidence>